<dbReference type="EMBL" id="JAOYEY010000035">
    <property type="protein sequence ID" value="MCV9885996.1"/>
    <property type="molecule type" value="Genomic_DNA"/>
</dbReference>
<dbReference type="Proteomes" id="UP001526147">
    <property type="component" value="Unassembled WGS sequence"/>
</dbReference>
<gene>
    <name evidence="1" type="ORF">OIH86_10030</name>
</gene>
<accession>A0ABT3DHJ5</accession>
<keyword evidence="2" id="KW-1185">Reference proteome</keyword>
<evidence type="ECO:0000313" key="2">
    <source>
        <dbReference type="Proteomes" id="UP001526147"/>
    </source>
</evidence>
<protein>
    <submittedName>
        <fullName evidence="1">Uncharacterized protein</fullName>
    </submittedName>
</protein>
<organism evidence="1 2">
    <name type="scientific">Metabacillus halosaccharovorans</name>
    <dbReference type="NCBI Taxonomy" id="930124"/>
    <lineage>
        <taxon>Bacteria</taxon>
        <taxon>Bacillati</taxon>
        <taxon>Bacillota</taxon>
        <taxon>Bacilli</taxon>
        <taxon>Bacillales</taxon>
        <taxon>Bacillaceae</taxon>
        <taxon>Metabacillus</taxon>
    </lineage>
</organism>
<dbReference type="RefSeq" id="WP_264142675.1">
    <property type="nucleotide sequence ID" value="NZ_JAOYEY010000035.1"/>
</dbReference>
<sequence length="107" mass="12595">MNEENMEILANIRYMKVTRVIEDNVQNHKEEEHVITLTTNGIETTCDTFSLAEVLDISFRDFSQQLGLLYLHTTKGMYSYTVRINPQIFMEKFKEVKEWKKNGTNSL</sequence>
<name>A0ABT3DHJ5_9BACI</name>
<comment type="caution">
    <text evidence="1">The sequence shown here is derived from an EMBL/GenBank/DDBJ whole genome shotgun (WGS) entry which is preliminary data.</text>
</comment>
<evidence type="ECO:0000313" key="1">
    <source>
        <dbReference type="EMBL" id="MCV9885996.1"/>
    </source>
</evidence>
<reference evidence="1 2" key="1">
    <citation type="submission" date="2022-10" db="EMBL/GenBank/DDBJ databases">
        <title>Draft genome assembly of moderately radiation resistant bacterium Metabacillus halosaccharovorans.</title>
        <authorList>
            <person name="Pal S."/>
            <person name="Gopinathan A."/>
        </authorList>
    </citation>
    <scope>NUCLEOTIDE SEQUENCE [LARGE SCALE GENOMIC DNA]</scope>
    <source>
        <strain evidence="1 2">VITHBRA001</strain>
    </source>
</reference>
<proteinExistence type="predicted"/>